<dbReference type="SUPFAM" id="SSF117281">
    <property type="entry name" value="Kelch motif"/>
    <property type="match status" value="1"/>
</dbReference>
<keyword evidence="1" id="KW-0880">Kelch repeat</keyword>
<name>A0A1I4Z682_9GAMM</name>
<accession>A0A1I4Z682</accession>
<evidence type="ECO:0000313" key="4">
    <source>
        <dbReference type="Proteomes" id="UP000198575"/>
    </source>
</evidence>
<reference evidence="3 4" key="1">
    <citation type="submission" date="2016-10" db="EMBL/GenBank/DDBJ databases">
        <authorList>
            <person name="de Groot N.N."/>
        </authorList>
    </citation>
    <scope>NUCLEOTIDE SEQUENCE [LARGE SCALE GENOMIC DNA]</scope>
    <source>
        <strain evidence="3 4">CGMCC 1.7659</strain>
    </source>
</reference>
<gene>
    <name evidence="3" type="ORF">SAMN05216289_1235</name>
</gene>
<proteinExistence type="predicted"/>
<protein>
    <submittedName>
        <fullName evidence="3">Galactose oxidase, central domain</fullName>
    </submittedName>
</protein>
<dbReference type="PANTHER" id="PTHR24412">
    <property type="entry name" value="KELCH PROTEIN"/>
    <property type="match status" value="1"/>
</dbReference>
<dbReference type="AlphaFoldDB" id="A0A1I4Z682"/>
<dbReference type="PANTHER" id="PTHR24412:SF497">
    <property type="entry name" value="KELCH-LIKE PROTEIN 18"/>
    <property type="match status" value="1"/>
</dbReference>
<evidence type="ECO:0000313" key="3">
    <source>
        <dbReference type="EMBL" id="SFN45786.1"/>
    </source>
</evidence>
<dbReference type="Gene3D" id="2.120.10.80">
    <property type="entry name" value="Kelch-type beta propeller"/>
    <property type="match status" value="1"/>
</dbReference>
<dbReference type="Gene3D" id="2.130.10.80">
    <property type="entry name" value="Galactose oxidase/kelch, beta-propeller"/>
    <property type="match status" value="2"/>
</dbReference>
<dbReference type="InterPro" id="IPR015915">
    <property type="entry name" value="Kelch-typ_b-propeller"/>
</dbReference>
<dbReference type="InterPro" id="IPR006652">
    <property type="entry name" value="Kelch_1"/>
</dbReference>
<organism evidence="3 4">
    <name type="scientific">Dokdonella immobilis</name>
    <dbReference type="NCBI Taxonomy" id="578942"/>
    <lineage>
        <taxon>Bacteria</taxon>
        <taxon>Pseudomonadati</taxon>
        <taxon>Pseudomonadota</taxon>
        <taxon>Gammaproteobacteria</taxon>
        <taxon>Lysobacterales</taxon>
        <taxon>Rhodanobacteraceae</taxon>
        <taxon>Dokdonella</taxon>
    </lineage>
</organism>
<sequence>MFHLDSRGAWPLVLLVLAISLSQSALTLAQTPHVGAFGPSIPFETGISGSSGVTLNDGTVLLTGGSTIAYTFDPRYLSFSPTGPLAAMHTSSKPALLPDGRVLLASGGANPTETRSEIYNPATNTWTLTGSLNVPRQWATVLTDVSGRIFLLGGKDTNGQELGSIIRYDPTIGQFVAAGSLLVPRAGAAAVRLANGRFLLVGGTNGGGYNLRSAEIYDPSSGVSIATGDISFPTSYANLVLLQDGRALLTGGSLEYLGTSLRVSNYAEVFNPATGQFTRMNMTWDRVGHSATVLPSGEVLLMGGFDDFGQCLTNTEIFNPIEANLLFAFRRGPPMPNHHCFHTAATLTDGSILVAGGGGGDYGVEASETADHFFLDAISRSGFEFQ</sequence>
<dbReference type="STRING" id="578942.SAMN05216289_1235"/>
<keyword evidence="4" id="KW-1185">Reference proteome</keyword>
<dbReference type="InterPro" id="IPR037293">
    <property type="entry name" value="Gal_Oxidase_central_sf"/>
</dbReference>
<dbReference type="OrthoDB" id="5925106at2"/>
<keyword evidence="2" id="KW-0677">Repeat</keyword>
<evidence type="ECO:0000256" key="2">
    <source>
        <dbReference type="ARBA" id="ARBA00022737"/>
    </source>
</evidence>
<dbReference type="SMART" id="SM00612">
    <property type="entry name" value="Kelch"/>
    <property type="match status" value="4"/>
</dbReference>
<evidence type="ECO:0000256" key="1">
    <source>
        <dbReference type="ARBA" id="ARBA00022441"/>
    </source>
</evidence>
<dbReference type="Proteomes" id="UP000198575">
    <property type="component" value="Unassembled WGS sequence"/>
</dbReference>
<dbReference type="EMBL" id="FOVF01000023">
    <property type="protein sequence ID" value="SFN45786.1"/>
    <property type="molecule type" value="Genomic_DNA"/>
</dbReference>